<dbReference type="InterPro" id="IPR032758">
    <property type="entry name" value="MqsA/HigA-2"/>
</dbReference>
<evidence type="ECO:0000256" key="1">
    <source>
        <dbReference type="ARBA" id="ARBA00023015"/>
    </source>
</evidence>
<sequence>MSGRKILDGLAEAVEFTRGRKNGAVVREVRVPESIDVQAVRKKLKMSQTEFAVRFGFTLSTVRNWEQGHRRPEGPARVLLKIIDKNPDVVERALAVG</sequence>
<keyword evidence="2" id="KW-0238">DNA-binding</keyword>
<dbReference type="PANTHER" id="PTHR36511">
    <property type="entry name" value="MERR FAMILY BACTERIAL REGULATORY PROTEIN"/>
    <property type="match status" value="1"/>
</dbReference>
<gene>
    <name evidence="5" type="ORF">SAMN05444171_7787</name>
</gene>
<dbReference type="OrthoDB" id="461984at2"/>
<dbReference type="EMBL" id="FNTI01000001">
    <property type="protein sequence ID" value="SEE50953.1"/>
    <property type="molecule type" value="Genomic_DNA"/>
</dbReference>
<dbReference type="InterPro" id="IPR052359">
    <property type="entry name" value="HTH-type_reg/antitoxin"/>
</dbReference>
<evidence type="ECO:0000256" key="2">
    <source>
        <dbReference type="ARBA" id="ARBA00023125"/>
    </source>
</evidence>
<keyword evidence="3" id="KW-0804">Transcription</keyword>
<dbReference type="PANTHER" id="PTHR36511:SF4">
    <property type="entry name" value="ANTITOXIN MQSA"/>
    <property type="match status" value="1"/>
</dbReference>
<protein>
    <submittedName>
        <fullName evidence="5">Transcriptional regulator, XRE family</fullName>
    </submittedName>
</protein>
<dbReference type="InterPro" id="IPR010982">
    <property type="entry name" value="Lambda_DNA-bd_dom_sf"/>
</dbReference>
<dbReference type="RefSeq" id="WP_074832379.1">
    <property type="nucleotide sequence ID" value="NZ_FNTI01000001.1"/>
</dbReference>
<evidence type="ECO:0000313" key="6">
    <source>
        <dbReference type="Proteomes" id="UP000183208"/>
    </source>
</evidence>
<dbReference type="InterPro" id="IPR001387">
    <property type="entry name" value="Cro/C1-type_HTH"/>
</dbReference>
<reference evidence="5 6" key="1">
    <citation type="submission" date="2016-10" db="EMBL/GenBank/DDBJ databases">
        <authorList>
            <person name="de Groot N.N."/>
        </authorList>
    </citation>
    <scope>NUCLEOTIDE SEQUENCE [LARGE SCALE GENOMIC DNA]</scope>
    <source>
        <strain evidence="5 6">GAS522</strain>
    </source>
</reference>
<proteinExistence type="predicted"/>
<evidence type="ECO:0000259" key="4">
    <source>
        <dbReference type="PROSITE" id="PS50943"/>
    </source>
</evidence>
<dbReference type="Gene3D" id="1.10.260.40">
    <property type="entry name" value="lambda repressor-like DNA-binding domains"/>
    <property type="match status" value="1"/>
</dbReference>
<dbReference type="CDD" id="cd00093">
    <property type="entry name" value="HTH_XRE"/>
    <property type="match status" value="1"/>
</dbReference>
<dbReference type="PROSITE" id="PS50943">
    <property type="entry name" value="HTH_CROC1"/>
    <property type="match status" value="1"/>
</dbReference>
<dbReference type="Pfam" id="PF15731">
    <property type="entry name" value="MqsA_antitoxin"/>
    <property type="match status" value="1"/>
</dbReference>
<evidence type="ECO:0000256" key="3">
    <source>
        <dbReference type="ARBA" id="ARBA00023163"/>
    </source>
</evidence>
<dbReference type="GO" id="GO:0003677">
    <property type="term" value="F:DNA binding"/>
    <property type="evidence" value="ECO:0007669"/>
    <property type="project" value="UniProtKB-KW"/>
</dbReference>
<feature type="domain" description="HTH cro/C1-type" evidence="4">
    <location>
        <begin position="37"/>
        <end position="90"/>
    </location>
</feature>
<name>A0A1H5JEH4_9BRAD</name>
<dbReference type="SUPFAM" id="SSF47413">
    <property type="entry name" value="lambda repressor-like DNA-binding domains"/>
    <property type="match status" value="1"/>
</dbReference>
<evidence type="ECO:0000313" key="5">
    <source>
        <dbReference type="EMBL" id="SEE50953.1"/>
    </source>
</evidence>
<keyword evidence="1" id="KW-0805">Transcription regulation</keyword>
<accession>A0A1H5JEH4</accession>
<dbReference type="AlphaFoldDB" id="A0A1H5JEH4"/>
<organism evidence="5 6">
    <name type="scientific">Bradyrhizobium lablabi</name>
    <dbReference type="NCBI Taxonomy" id="722472"/>
    <lineage>
        <taxon>Bacteria</taxon>
        <taxon>Pseudomonadati</taxon>
        <taxon>Pseudomonadota</taxon>
        <taxon>Alphaproteobacteria</taxon>
        <taxon>Hyphomicrobiales</taxon>
        <taxon>Nitrobacteraceae</taxon>
        <taxon>Bradyrhizobium</taxon>
    </lineage>
</organism>
<dbReference type="SMART" id="SM00530">
    <property type="entry name" value="HTH_XRE"/>
    <property type="match status" value="1"/>
</dbReference>
<dbReference type="Proteomes" id="UP000183208">
    <property type="component" value="Unassembled WGS sequence"/>
</dbReference>